<dbReference type="GO" id="GO:0045151">
    <property type="term" value="P:acetoin biosynthetic process"/>
    <property type="evidence" value="ECO:0007669"/>
    <property type="project" value="UniProtKB-UniRule"/>
</dbReference>
<evidence type="ECO:0000256" key="3">
    <source>
        <dbReference type="ARBA" id="ARBA00007106"/>
    </source>
</evidence>
<dbReference type="EMBL" id="BLKT01000003">
    <property type="protein sequence ID" value="GFG60862.1"/>
    <property type="molecule type" value="Genomic_DNA"/>
</dbReference>
<dbReference type="RefSeq" id="WP_193490819.1">
    <property type="nucleotide sequence ID" value="NZ_BAAAMC010000019.1"/>
</dbReference>
<evidence type="ECO:0000313" key="12">
    <source>
        <dbReference type="Proteomes" id="UP000465241"/>
    </source>
</evidence>
<dbReference type="SUPFAM" id="SSF117856">
    <property type="entry name" value="AF0104/ALDC/Ptd012-like"/>
    <property type="match status" value="1"/>
</dbReference>
<evidence type="ECO:0000256" key="8">
    <source>
        <dbReference type="ARBA" id="ARBA00023239"/>
    </source>
</evidence>
<feature type="region of interest" description="Disordered" evidence="10">
    <location>
        <begin position="221"/>
        <end position="240"/>
    </location>
</feature>
<name>A0A7I9WSZ3_9MYCO</name>
<keyword evidence="12" id="KW-1185">Reference proteome</keyword>
<dbReference type="GO" id="GO:0047605">
    <property type="term" value="F:acetolactate decarboxylase activity"/>
    <property type="evidence" value="ECO:0007669"/>
    <property type="project" value="UniProtKB-UniRule"/>
</dbReference>
<comment type="pathway">
    <text evidence="2 9">Polyol metabolism; (R,R)-butane-2,3-diol biosynthesis; (R,R)-butane-2,3-diol from pyruvate: step 2/3.</text>
</comment>
<dbReference type="NCBIfam" id="TIGR01252">
    <property type="entry name" value="acetolac_decarb"/>
    <property type="match status" value="1"/>
</dbReference>
<comment type="catalytic activity">
    <reaction evidence="1 9">
        <text>(2S)-2-acetolactate + H(+) = (R)-acetoin + CO2</text>
        <dbReference type="Rhea" id="RHEA:21580"/>
        <dbReference type="ChEBI" id="CHEBI:15378"/>
        <dbReference type="ChEBI" id="CHEBI:15686"/>
        <dbReference type="ChEBI" id="CHEBI:16526"/>
        <dbReference type="ChEBI" id="CHEBI:58476"/>
        <dbReference type="EC" id="4.1.1.5"/>
    </reaction>
</comment>
<organism evidence="11 12">
    <name type="scientific">Mycolicibacterium murale</name>
    <dbReference type="NCBI Taxonomy" id="182220"/>
    <lineage>
        <taxon>Bacteria</taxon>
        <taxon>Bacillati</taxon>
        <taxon>Actinomycetota</taxon>
        <taxon>Actinomycetes</taxon>
        <taxon>Mycobacteriales</taxon>
        <taxon>Mycobacteriaceae</taxon>
        <taxon>Mycolicibacterium</taxon>
    </lineage>
</organism>
<proteinExistence type="inferred from homology"/>
<comment type="similarity">
    <text evidence="3 9">Belongs to the alpha-acetolactate decarboxylase family.</text>
</comment>
<evidence type="ECO:0000256" key="4">
    <source>
        <dbReference type="ARBA" id="ARBA00013204"/>
    </source>
</evidence>
<dbReference type="UniPathway" id="UPA00626">
    <property type="reaction ID" value="UER00678"/>
</dbReference>
<dbReference type="PANTHER" id="PTHR35524">
    <property type="entry name" value="ALPHA-ACETOLACTATE DECARBOXYLASE"/>
    <property type="match status" value="1"/>
</dbReference>
<evidence type="ECO:0000256" key="6">
    <source>
        <dbReference type="ARBA" id="ARBA00022793"/>
    </source>
</evidence>
<accession>A0A7I9WSZ3</accession>
<dbReference type="Proteomes" id="UP000465241">
    <property type="component" value="Unassembled WGS sequence"/>
</dbReference>
<dbReference type="EC" id="4.1.1.5" evidence="4 9"/>
<evidence type="ECO:0000256" key="5">
    <source>
        <dbReference type="ARBA" id="ARBA00020164"/>
    </source>
</evidence>
<evidence type="ECO:0000256" key="10">
    <source>
        <dbReference type="SAM" id="MobiDB-lite"/>
    </source>
</evidence>
<keyword evidence="8 9" id="KW-0456">Lyase</keyword>
<dbReference type="CDD" id="cd17299">
    <property type="entry name" value="acetolactate_decarboxylase"/>
    <property type="match status" value="1"/>
</dbReference>
<evidence type="ECO:0000256" key="7">
    <source>
        <dbReference type="ARBA" id="ARBA00023061"/>
    </source>
</evidence>
<dbReference type="AlphaFoldDB" id="A0A7I9WSZ3"/>
<keyword evidence="6 9" id="KW-0210">Decarboxylase</keyword>
<dbReference type="InterPro" id="IPR005128">
    <property type="entry name" value="Acetolactate_a_deCO2ase"/>
</dbReference>
<evidence type="ECO:0000313" key="11">
    <source>
        <dbReference type="EMBL" id="GFG60862.1"/>
    </source>
</evidence>
<evidence type="ECO:0000256" key="1">
    <source>
        <dbReference type="ARBA" id="ARBA00001784"/>
    </source>
</evidence>
<dbReference type="PANTHER" id="PTHR35524:SF1">
    <property type="entry name" value="ALPHA-ACETOLACTATE DECARBOXYLASE"/>
    <property type="match status" value="1"/>
</dbReference>
<dbReference type="PIRSF" id="PIRSF001332">
    <property type="entry name" value="Acetolac_decarb"/>
    <property type="match status" value="1"/>
</dbReference>
<dbReference type="Pfam" id="PF03306">
    <property type="entry name" value="AAL_decarboxy"/>
    <property type="match status" value="1"/>
</dbReference>
<protein>
    <recommendedName>
        <fullName evidence="5 9">Alpha-acetolactate decarboxylase</fullName>
        <ecNumber evidence="4 9">4.1.1.5</ecNumber>
    </recommendedName>
</protein>
<evidence type="ECO:0000256" key="9">
    <source>
        <dbReference type="PIRNR" id="PIRNR001332"/>
    </source>
</evidence>
<comment type="caution">
    <text evidence="11">The sequence shown here is derived from an EMBL/GenBank/DDBJ whole genome shotgun (WGS) entry which is preliminary data.</text>
</comment>
<keyword evidence="7 9" id="KW-0005">Acetoin biosynthesis</keyword>
<dbReference type="Gene3D" id="3.30.1330.80">
    <property type="entry name" value="Hypothetical protein, similar to alpha- acetolactate decarboxylase, domain 2"/>
    <property type="match status" value="2"/>
</dbReference>
<evidence type="ECO:0000256" key="2">
    <source>
        <dbReference type="ARBA" id="ARBA00005170"/>
    </source>
</evidence>
<feature type="compositionally biased region" description="Acidic residues" evidence="10">
    <location>
        <begin position="221"/>
        <end position="232"/>
    </location>
</feature>
<reference evidence="11 12" key="1">
    <citation type="journal article" date="2019" name="Emerg. Microbes Infect.">
        <title>Comprehensive subspecies identification of 175 nontuberculous mycobacteria species based on 7547 genomic profiles.</title>
        <authorList>
            <person name="Matsumoto Y."/>
            <person name="Kinjo T."/>
            <person name="Motooka D."/>
            <person name="Nabeya D."/>
            <person name="Jung N."/>
            <person name="Uechi K."/>
            <person name="Horii T."/>
            <person name="Iida T."/>
            <person name="Fujita J."/>
            <person name="Nakamura S."/>
        </authorList>
    </citation>
    <scope>NUCLEOTIDE SEQUENCE [LARGE SCALE GENOMIC DNA]</scope>
    <source>
        <strain evidence="11 12">JCM 13392</strain>
    </source>
</reference>
<gene>
    <name evidence="11" type="ORF">MMUR_49980</name>
</gene>
<sequence>MSFHHDSEIYQTATMGALLRGVYDGDTSVRELLQHGDFGLGTFNALDGEMVMVDGQCYHLGADGSAAPAAPDELLPFAAVTRFRPHHTVTIDTTSDRPEVSAVIDEAAGSTNRMVALRITGEFSVVHTRAVTRQHQPYAKFTDATRDEKHTTFTDVRGELLGFRMPAWVQGISVAGYHLHFLDADRLRGGHAFDYRLSRGVVELSVCSDLHLRLPDTPEFDDADLDTGDADDEIRRTEGN</sequence>